<dbReference type="SUPFAM" id="SSF48452">
    <property type="entry name" value="TPR-like"/>
    <property type="match status" value="2"/>
</dbReference>
<sequence>MNEKNLPTYLGDFLRNLRKSKKLRLEDLADENLSPFTISLFERNEQQSMDTAKKIVNKLGYSWEDILQQLTEEIEQEDSFTLTGNELYFRILETQTLVELNDQPEGIERINDLNMRNDSLYAIARPYFKGIYLLKKDKVDQAIQCFHDSIIQSHAQPEWSYLNIESMSYRHLALIAHQKRKTEEALHNIAQGLTTYVDQGIRTYPKYRLLIDQINYLHHIGQTDTAFANAEKLWTERKEIPVTRLLLELINLYGQLLHQKNCGDGAIAIIGDGIYLARQSRDPDMSMTLWTTLGELSYQNNEWDLAKDCFETALKLSAKTSQKHLISKAHRHLGELYLEEREWSMADEHLTRSLEQCHSADDTLSIWQLLIKKHVYQGDYEQALQFCKHAMLIAKDSSYPKEKEAIRLLEAQCSAQLYYAT</sequence>
<dbReference type="EMBL" id="FPAA01000015">
    <property type="protein sequence ID" value="SFS98759.1"/>
    <property type="molecule type" value="Genomic_DNA"/>
</dbReference>
<feature type="repeat" description="TPR" evidence="1">
    <location>
        <begin position="287"/>
        <end position="320"/>
    </location>
</feature>
<dbReference type="SMART" id="SM00530">
    <property type="entry name" value="HTH_XRE"/>
    <property type="match status" value="1"/>
</dbReference>
<dbReference type="AlphaFoldDB" id="A0A1I6UB65"/>
<accession>A0A1I6UB65</accession>
<dbReference type="InterPro" id="IPR010982">
    <property type="entry name" value="Lambda_DNA-bd_dom_sf"/>
</dbReference>
<protein>
    <recommendedName>
        <fullName evidence="2">HTH cro/C1-type domain-containing protein</fullName>
    </recommendedName>
</protein>
<evidence type="ECO:0000259" key="2">
    <source>
        <dbReference type="PROSITE" id="PS50943"/>
    </source>
</evidence>
<evidence type="ECO:0000313" key="4">
    <source>
        <dbReference type="Proteomes" id="UP000198660"/>
    </source>
</evidence>
<name>A0A1I6UB65_9BACL</name>
<keyword evidence="1" id="KW-0802">TPR repeat</keyword>
<dbReference type="Gene3D" id="1.25.40.10">
    <property type="entry name" value="Tetratricopeptide repeat domain"/>
    <property type="match status" value="2"/>
</dbReference>
<organism evidence="3 4">
    <name type="scientific">Marininema halotolerans</name>
    <dbReference type="NCBI Taxonomy" id="1155944"/>
    <lineage>
        <taxon>Bacteria</taxon>
        <taxon>Bacillati</taxon>
        <taxon>Bacillota</taxon>
        <taxon>Bacilli</taxon>
        <taxon>Bacillales</taxon>
        <taxon>Thermoactinomycetaceae</taxon>
        <taxon>Marininema</taxon>
    </lineage>
</organism>
<dbReference type="SMART" id="SM00028">
    <property type="entry name" value="TPR"/>
    <property type="match status" value="4"/>
</dbReference>
<gene>
    <name evidence="3" type="ORF">SAMN05444972_11522</name>
</gene>
<dbReference type="CDD" id="cd00093">
    <property type="entry name" value="HTH_XRE"/>
    <property type="match status" value="1"/>
</dbReference>
<keyword evidence="4" id="KW-1185">Reference proteome</keyword>
<dbReference type="PROSITE" id="PS50943">
    <property type="entry name" value="HTH_CROC1"/>
    <property type="match status" value="1"/>
</dbReference>
<reference evidence="4" key="1">
    <citation type="submission" date="2016-10" db="EMBL/GenBank/DDBJ databases">
        <authorList>
            <person name="Varghese N."/>
            <person name="Submissions S."/>
        </authorList>
    </citation>
    <scope>NUCLEOTIDE SEQUENCE [LARGE SCALE GENOMIC DNA]</scope>
    <source>
        <strain evidence="4">DSM 45789</strain>
    </source>
</reference>
<proteinExistence type="predicted"/>
<dbReference type="InterPro" id="IPR011990">
    <property type="entry name" value="TPR-like_helical_dom_sf"/>
</dbReference>
<evidence type="ECO:0000256" key="1">
    <source>
        <dbReference type="PROSITE-ProRule" id="PRU00339"/>
    </source>
</evidence>
<dbReference type="Proteomes" id="UP000198660">
    <property type="component" value="Unassembled WGS sequence"/>
</dbReference>
<dbReference type="SUPFAM" id="SSF47413">
    <property type="entry name" value="lambda repressor-like DNA-binding domains"/>
    <property type="match status" value="1"/>
</dbReference>
<evidence type="ECO:0000313" key="3">
    <source>
        <dbReference type="EMBL" id="SFS98759.1"/>
    </source>
</evidence>
<dbReference type="InterPro" id="IPR001387">
    <property type="entry name" value="Cro/C1-type_HTH"/>
</dbReference>
<feature type="domain" description="HTH cro/C1-type" evidence="2">
    <location>
        <begin position="14"/>
        <end position="66"/>
    </location>
</feature>
<dbReference type="GO" id="GO:0003677">
    <property type="term" value="F:DNA binding"/>
    <property type="evidence" value="ECO:0007669"/>
    <property type="project" value="InterPro"/>
</dbReference>
<dbReference type="RefSeq" id="WP_091839172.1">
    <property type="nucleotide sequence ID" value="NZ_FPAA01000015.1"/>
</dbReference>
<dbReference type="PROSITE" id="PS50005">
    <property type="entry name" value="TPR"/>
    <property type="match status" value="1"/>
</dbReference>
<dbReference type="InterPro" id="IPR019734">
    <property type="entry name" value="TPR_rpt"/>
</dbReference>